<feature type="domain" description="Fimbrial-type adhesion" evidence="2">
    <location>
        <begin position="29"/>
        <end position="170"/>
    </location>
</feature>
<feature type="chain" id="PRO_5044794329" evidence="1">
    <location>
        <begin position="23"/>
        <end position="170"/>
    </location>
</feature>
<proteinExistence type="predicted"/>
<evidence type="ECO:0000256" key="1">
    <source>
        <dbReference type="SAM" id="SignalP"/>
    </source>
</evidence>
<accession>A0ABD4KDQ7</accession>
<evidence type="ECO:0000259" key="2">
    <source>
        <dbReference type="Pfam" id="PF00419"/>
    </source>
</evidence>
<keyword evidence="1" id="KW-0732">Signal</keyword>
<dbReference type="InterPro" id="IPR036937">
    <property type="entry name" value="Adhesion_dom_fimbrial_sf"/>
</dbReference>
<dbReference type="InterPro" id="IPR050263">
    <property type="entry name" value="Bact_Fimbrial_Adh_Pro"/>
</dbReference>
<dbReference type="AlphaFoldDB" id="A0ABD4KDQ7"/>
<comment type="caution">
    <text evidence="3">The sequence shown here is derived from an EMBL/GenBank/DDBJ whole genome shotgun (WGS) entry which is preliminary data.</text>
</comment>
<dbReference type="Pfam" id="PF00419">
    <property type="entry name" value="Fimbrial"/>
    <property type="match status" value="1"/>
</dbReference>
<dbReference type="Proteomes" id="UP000628560">
    <property type="component" value="Unassembled WGS sequence"/>
</dbReference>
<organism evidence="3 4">
    <name type="scientific">Lelliottia nimipressuralis</name>
    <dbReference type="NCBI Taxonomy" id="69220"/>
    <lineage>
        <taxon>Bacteria</taxon>
        <taxon>Pseudomonadati</taxon>
        <taxon>Pseudomonadota</taxon>
        <taxon>Gammaproteobacteria</taxon>
        <taxon>Enterobacterales</taxon>
        <taxon>Enterobacteriaceae</taxon>
        <taxon>Lelliottia</taxon>
    </lineage>
</organism>
<dbReference type="SUPFAM" id="SSF49401">
    <property type="entry name" value="Bacterial adhesins"/>
    <property type="match status" value="1"/>
</dbReference>
<sequence>MVKTIVTAFFAVLLISASNVFADEGTALNISANIVASPCTLSEDTVHGNVSLGSFYTNELSNRGDATGWVPFALKLTECPVTTTAVSVVFTGEADESNSDFFKNMGSSSHVAIEIKDTGGSVVRNGATRTMTVSPSHNAILDLQSRMVTPQGSATAGSVTGLVELAFSYQ</sequence>
<gene>
    <name evidence="3" type="ORF">ISP11_18735</name>
</gene>
<dbReference type="PANTHER" id="PTHR33420">
    <property type="entry name" value="FIMBRIAL SUBUNIT ELFA-RELATED"/>
    <property type="match status" value="1"/>
</dbReference>
<dbReference type="EMBL" id="JADIXP010000013">
    <property type="protein sequence ID" value="MBF4179905.1"/>
    <property type="molecule type" value="Genomic_DNA"/>
</dbReference>
<evidence type="ECO:0000313" key="3">
    <source>
        <dbReference type="EMBL" id="MBF4179905.1"/>
    </source>
</evidence>
<protein>
    <submittedName>
        <fullName evidence="3">Type 1 fimbrial protein</fullName>
    </submittedName>
</protein>
<evidence type="ECO:0000313" key="4">
    <source>
        <dbReference type="Proteomes" id="UP000628560"/>
    </source>
</evidence>
<dbReference type="PANTHER" id="PTHR33420:SF27">
    <property type="entry name" value="PROTEIN FIMG"/>
    <property type="match status" value="1"/>
</dbReference>
<name>A0ABD4KDQ7_9ENTR</name>
<dbReference type="RefSeq" id="WP_194514089.1">
    <property type="nucleotide sequence ID" value="NZ_JADIXP010000013.1"/>
</dbReference>
<dbReference type="InterPro" id="IPR000259">
    <property type="entry name" value="Adhesion_dom_fimbrial"/>
</dbReference>
<feature type="signal peptide" evidence="1">
    <location>
        <begin position="1"/>
        <end position="22"/>
    </location>
</feature>
<dbReference type="InterPro" id="IPR008966">
    <property type="entry name" value="Adhesion_dom_sf"/>
</dbReference>
<dbReference type="Gene3D" id="2.60.40.1090">
    <property type="entry name" value="Fimbrial-type adhesion domain"/>
    <property type="match status" value="1"/>
</dbReference>
<reference evidence="3 4" key="1">
    <citation type="submission" date="2020-11" db="EMBL/GenBank/DDBJ databases">
        <title>Identification of Lelliottia nimipressuralis from Wound Infection by Whole Genome-Based Bacterial Identification.</title>
        <authorList>
            <person name="Navarathna D.H."/>
            <person name="Choi H."/>
            <person name="Jinadatha C."/>
            <person name="Chatterjee P."/>
            <person name="Hwang M."/>
        </authorList>
    </citation>
    <scope>NUCLEOTIDE SEQUENCE [LARGE SCALE GENOMIC DNA]</scope>
    <source>
        <strain evidence="3 4">DN2020</strain>
    </source>
</reference>